<dbReference type="Proteomes" id="UP001153712">
    <property type="component" value="Unassembled WGS sequence"/>
</dbReference>
<dbReference type="Pfam" id="PF00098">
    <property type="entry name" value="zf-CCHC"/>
    <property type="match status" value="2"/>
</dbReference>
<organism evidence="3 4">
    <name type="scientific">Phyllotreta striolata</name>
    <name type="common">Striped flea beetle</name>
    <name type="synonym">Crioceris striolata</name>
    <dbReference type="NCBI Taxonomy" id="444603"/>
    <lineage>
        <taxon>Eukaryota</taxon>
        <taxon>Metazoa</taxon>
        <taxon>Ecdysozoa</taxon>
        <taxon>Arthropoda</taxon>
        <taxon>Hexapoda</taxon>
        <taxon>Insecta</taxon>
        <taxon>Pterygota</taxon>
        <taxon>Neoptera</taxon>
        <taxon>Endopterygota</taxon>
        <taxon>Coleoptera</taxon>
        <taxon>Polyphaga</taxon>
        <taxon>Cucujiformia</taxon>
        <taxon>Chrysomeloidea</taxon>
        <taxon>Chrysomelidae</taxon>
        <taxon>Galerucinae</taxon>
        <taxon>Alticini</taxon>
        <taxon>Phyllotreta</taxon>
    </lineage>
</organism>
<accession>A0A9P0GS18</accession>
<dbReference type="InterPro" id="IPR036875">
    <property type="entry name" value="Znf_CCHC_sf"/>
</dbReference>
<sequence>MIEYEWPQEAYQKTEVMEELPTPQELGESLALIMGPNIKKDQDRVAEITTIIPELPKIIERGVDDKKIEVVSKCSTIRYGNTKLIEESCRIFITPHEESDNVEKDSKNLLEIINRLKQEITDPSEEGSDFKIIPLSDTSIGILRKICEAVFYNSKWKIKIVAKEKDKIQNEEGPKKSEKIILKAGGRSYADLLRDVRKNVDVNGLGVNVERVKRTRNGDLLMEIKKADHAIKKDVKTVHILDIAGDLSKDEIIASLNESVGSRTVEVTSIRTTGDGNQAAIAKIDRRKAEGIINEGKIKVGISFCRIKEWVSILRCYKCLQYGHRRNECKEEDSKDRCFKCNKPGHLAKDCGGEDYCATCKEGGHRANQIACPAFRKMVALERRRRTSERTNY</sequence>
<comment type="caution">
    <text evidence="3">The sequence shown here is derived from an EMBL/GenBank/DDBJ whole genome shotgun (WGS) entry which is preliminary data.</text>
</comment>
<keyword evidence="1" id="KW-0862">Zinc</keyword>
<reference evidence="3" key="1">
    <citation type="submission" date="2022-01" db="EMBL/GenBank/DDBJ databases">
        <authorList>
            <person name="King R."/>
        </authorList>
    </citation>
    <scope>NUCLEOTIDE SEQUENCE</scope>
</reference>
<dbReference type="Gene3D" id="4.10.60.10">
    <property type="entry name" value="Zinc finger, CCHC-type"/>
    <property type="match status" value="1"/>
</dbReference>
<feature type="domain" description="CCHC-type" evidence="2">
    <location>
        <begin position="337"/>
        <end position="351"/>
    </location>
</feature>
<keyword evidence="4" id="KW-1185">Reference proteome</keyword>
<keyword evidence="1" id="KW-0863">Zinc-finger</keyword>
<dbReference type="InterPro" id="IPR001878">
    <property type="entry name" value="Znf_CCHC"/>
</dbReference>
<dbReference type="GO" id="GO:0003676">
    <property type="term" value="F:nucleic acid binding"/>
    <property type="evidence" value="ECO:0007669"/>
    <property type="project" value="InterPro"/>
</dbReference>
<dbReference type="EMBL" id="CAKJVH030000001">
    <property type="protein sequence ID" value="CAH1188737.1"/>
    <property type="molecule type" value="Genomic_DNA"/>
</dbReference>
<dbReference type="GO" id="GO:0008270">
    <property type="term" value="F:zinc ion binding"/>
    <property type="evidence" value="ECO:0007669"/>
    <property type="project" value="UniProtKB-KW"/>
</dbReference>
<keyword evidence="1" id="KW-0479">Metal-binding</keyword>
<name>A0A9P0GS18_PHYSR</name>
<feature type="domain" description="CCHC-type" evidence="2">
    <location>
        <begin position="315"/>
        <end position="331"/>
    </location>
</feature>
<proteinExistence type="predicted"/>
<evidence type="ECO:0000256" key="1">
    <source>
        <dbReference type="PROSITE-ProRule" id="PRU00047"/>
    </source>
</evidence>
<dbReference type="SMART" id="SM00343">
    <property type="entry name" value="ZnF_C2HC"/>
    <property type="match status" value="3"/>
</dbReference>
<dbReference type="OrthoDB" id="6784331at2759"/>
<gene>
    <name evidence="3" type="ORF">PHYEVI_LOCUS11795</name>
</gene>
<evidence type="ECO:0000259" key="2">
    <source>
        <dbReference type="PROSITE" id="PS50158"/>
    </source>
</evidence>
<dbReference type="SUPFAM" id="SSF57756">
    <property type="entry name" value="Retrovirus zinc finger-like domains"/>
    <property type="match status" value="1"/>
</dbReference>
<dbReference type="PROSITE" id="PS50158">
    <property type="entry name" value="ZF_CCHC"/>
    <property type="match status" value="2"/>
</dbReference>
<protein>
    <recommendedName>
        <fullName evidence="2">CCHC-type domain-containing protein</fullName>
    </recommendedName>
</protein>
<evidence type="ECO:0000313" key="3">
    <source>
        <dbReference type="EMBL" id="CAH1188737.1"/>
    </source>
</evidence>
<dbReference type="AlphaFoldDB" id="A0A9P0GS18"/>
<evidence type="ECO:0000313" key="4">
    <source>
        <dbReference type="Proteomes" id="UP001153712"/>
    </source>
</evidence>